<accession>A0A6I8PMW8</accession>
<evidence type="ECO:0000256" key="5">
    <source>
        <dbReference type="ARBA" id="ARBA00023136"/>
    </source>
</evidence>
<evidence type="ECO:0000256" key="4">
    <source>
        <dbReference type="ARBA" id="ARBA00022989"/>
    </source>
</evidence>
<dbReference type="GO" id="GO:0012505">
    <property type="term" value="C:endomembrane system"/>
    <property type="evidence" value="ECO:0007669"/>
    <property type="project" value="UniProtKB-SubCell"/>
</dbReference>
<dbReference type="GeneTree" id="ENSGT00390000003249"/>
<reference evidence="8" key="2">
    <citation type="submission" date="2025-08" db="UniProtKB">
        <authorList>
            <consortium name="Ensembl"/>
        </authorList>
    </citation>
    <scope>IDENTIFICATION</scope>
    <source>
        <strain evidence="8">Glennie</strain>
    </source>
</reference>
<name>A0A6I8PMW8_ORNAN</name>
<keyword evidence="2" id="KW-0813">Transport</keyword>
<feature type="region of interest" description="Disordered" evidence="6">
    <location>
        <begin position="1"/>
        <end position="33"/>
    </location>
</feature>
<protein>
    <submittedName>
        <fullName evidence="8">CLN3 lysosomal/endosomal transmembrane protein, battenin</fullName>
    </submittedName>
</protein>
<gene>
    <name evidence="8" type="primary">CLN3</name>
</gene>
<dbReference type="PANTHER" id="PTHR10981">
    <property type="entry name" value="BATTENIN"/>
    <property type="match status" value="1"/>
</dbReference>
<feature type="compositionally biased region" description="Polar residues" evidence="6">
    <location>
        <begin position="187"/>
        <end position="199"/>
    </location>
</feature>
<feature type="region of interest" description="Disordered" evidence="6">
    <location>
        <begin position="180"/>
        <end position="199"/>
    </location>
</feature>
<dbReference type="AlphaFoldDB" id="A0A6I8PMW8"/>
<evidence type="ECO:0000256" key="7">
    <source>
        <dbReference type="SAM" id="Phobius"/>
    </source>
</evidence>
<evidence type="ECO:0000256" key="2">
    <source>
        <dbReference type="ARBA" id="ARBA00022448"/>
    </source>
</evidence>
<keyword evidence="4 7" id="KW-1133">Transmembrane helix</keyword>
<dbReference type="Bgee" id="ENSOANG00000011411">
    <property type="expression patterns" value="Expressed in adult mammalian kidney and 7 other cell types or tissues"/>
</dbReference>
<feature type="region of interest" description="Disordered" evidence="6">
    <location>
        <begin position="68"/>
        <end position="89"/>
    </location>
</feature>
<reference evidence="8" key="3">
    <citation type="submission" date="2025-09" db="UniProtKB">
        <authorList>
            <consortium name="Ensembl"/>
        </authorList>
    </citation>
    <scope>IDENTIFICATION</scope>
    <source>
        <strain evidence="8">Glennie</strain>
    </source>
</reference>
<evidence type="ECO:0000256" key="3">
    <source>
        <dbReference type="ARBA" id="ARBA00022692"/>
    </source>
</evidence>
<keyword evidence="5 7" id="KW-0472">Membrane</keyword>
<proteinExistence type="predicted"/>
<evidence type="ECO:0000313" key="9">
    <source>
        <dbReference type="Proteomes" id="UP000002279"/>
    </source>
</evidence>
<keyword evidence="9" id="KW-1185">Reference proteome</keyword>
<keyword evidence="3 7" id="KW-0812">Transmembrane</keyword>
<evidence type="ECO:0000256" key="6">
    <source>
        <dbReference type="SAM" id="MobiDB-lite"/>
    </source>
</evidence>
<evidence type="ECO:0000256" key="1">
    <source>
        <dbReference type="ARBA" id="ARBA00004127"/>
    </source>
</evidence>
<feature type="transmembrane region" description="Helical" evidence="7">
    <location>
        <begin position="41"/>
        <end position="63"/>
    </location>
</feature>
<comment type="subcellular location">
    <subcellularLocation>
        <location evidence="1">Endomembrane system</location>
        <topology evidence="1">Multi-pass membrane protein</topology>
    </subcellularLocation>
</comment>
<dbReference type="Ensembl" id="ENSOANT00000065795.1">
    <property type="protein sequence ID" value="ENSOANP00000053668.1"/>
    <property type="gene ID" value="ENSOANG00000011411.3"/>
</dbReference>
<dbReference type="Pfam" id="PF02487">
    <property type="entry name" value="CLN3"/>
    <property type="match status" value="1"/>
</dbReference>
<reference evidence="8 9" key="1">
    <citation type="journal article" date="2008" name="Nature">
        <title>Genome analysis of the platypus reveals unique signatures of evolution.</title>
        <authorList>
            <person name="Warren W.C."/>
            <person name="Hillier L.W."/>
            <person name="Marshall Graves J.A."/>
            <person name="Birney E."/>
            <person name="Ponting C.P."/>
            <person name="Grutzner F."/>
            <person name="Belov K."/>
            <person name="Miller W."/>
            <person name="Clarke L."/>
            <person name="Chinwalla A.T."/>
            <person name="Yang S.P."/>
            <person name="Heger A."/>
            <person name="Locke D.P."/>
            <person name="Miethke P."/>
            <person name="Waters P.D."/>
            <person name="Veyrunes F."/>
            <person name="Fulton L."/>
            <person name="Fulton B."/>
            <person name="Graves T."/>
            <person name="Wallis J."/>
            <person name="Puente X.S."/>
            <person name="Lopez-Otin C."/>
            <person name="Ordonez G.R."/>
            <person name="Eichler E.E."/>
            <person name="Chen L."/>
            <person name="Cheng Z."/>
            <person name="Deakin J.E."/>
            <person name="Alsop A."/>
            <person name="Thompson K."/>
            <person name="Kirby P."/>
            <person name="Papenfuss A.T."/>
            <person name="Wakefield M.J."/>
            <person name="Olender T."/>
            <person name="Lancet D."/>
            <person name="Huttley G.A."/>
            <person name="Smit A.F."/>
            <person name="Pask A."/>
            <person name="Temple-Smith P."/>
            <person name="Batzer M.A."/>
            <person name="Walker J.A."/>
            <person name="Konkel M.K."/>
            <person name="Harris R.S."/>
            <person name="Whittington C.M."/>
            <person name="Wong E.S."/>
            <person name="Gemmell N.J."/>
            <person name="Buschiazzo E."/>
            <person name="Vargas Jentzsch I.M."/>
            <person name="Merkel A."/>
            <person name="Schmitz J."/>
            <person name="Zemann A."/>
            <person name="Churakov G."/>
            <person name="Kriegs J.O."/>
            <person name="Brosius J."/>
            <person name="Murchison E.P."/>
            <person name="Sachidanandam R."/>
            <person name="Smith C."/>
            <person name="Hannon G.J."/>
            <person name="Tsend-Ayush E."/>
            <person name="McMillan D."/>
            <person name="Attenborough R."/>
            <person name="Rens W."/>
            <person name="Ferguson-Smith M."/>
            <person name="Lefevre C.M."/>
            <person name="Sharp J.A."/>
            <person name="Nicholas K.R."/>
            <person name="Ray D.A."/>
            <person name="Kube M."/>
            <person name="Reinhardt R."/>
            <person name="Pringle T.H."/>
            <person name="Taylor J."/>
            <person name="Jones R.C."/>
            <person name="Nixon B."/>
            <person name="Dacheux J.L."/>
            <person name="Niwa H."/>
            <person name="Sekita Y."/>
            <person name="Huang X."/>
            <person name="Stark A."/>
            <person name="Kheradpour P."/>
            <person name="Kellis M."/>
            <person name="Flicek P."/>
            <person name="Chen Y."/>
            <person name="Webber C."/>
            <person name="Hardison R."/>
            <person name="Nelson J."/>
            <person name="Hallsworth-Pepin K."/>
            <person name="Delehaunty K."/>
            <person name="Markovic C."/>
            <person name="Minx P."/>
            <person name="Feng Y."/>
            <person name="Kremitzki C."/>
            <person name="Mitreva M."/>
            <person name="Glasscock J."/>
            <person name="Wylie T."/>
            <person name="Wohldmann P."/>
            <person name="Thiru P."/>
            <person name="Nhan M.N."/>
            <person name="Pohl C.S."/>
            <person name="Smith S.M."/>
            <person name="Hou S."/>
            <person name="Nefedov M."/>
            <person name="de Jong P.J."/>
            <person name="Renfree M.B."/>
            <person name="Mardis E.R."/>
            <person name="Wilson R.K."/>
        </authorList>
    </citation>
    <scope>NUCLEOTIDE SEQUENCE [LARGE SCALE GENOMIC DNA]</scope>
    <source>
        <strain evidence="8 9">Glennie</strain>
    </source>
</reference>
<dbReference type="Proteomes" id="UP000002279">
    <property type="component" value="Chromosome 2"/>
</dbReference>
<evidence type="ECO:0000313" key="8">
    <source>
        <dbReference type="Ensembl" id="ENSOANP00000053668.1"/>
    </source>
</evidence>
<dbReference type="GO" id="GO:0016020">
    <property type="term" value="C:membrane"/>
    <property type="evidence" value="ECO:0007669"/>
    <property type="project" value="InterPro"/>
</dbReference>
<organism evidence="8 9">
    <name type="scientific">Ornithorhynchus anatinus</name>
    <name type="common">Duckbill platypus</name>
    <dbReference type="NCBI Taxonomy" id="9258"/>
    <lineage>
        <taxon>Eukaryota</taxon>
        <taxon>Metazoa</taxon>
        <taxon>Chordata</taxon>
        <taxon>Craniata</taxon>
        <taxon>Vertebrata</taxon>
        <taxon>Euteleostomi</taxon>
        <taxon>Mammalia</taxon>
        <taxon>Monotremata</taxon>
        <taxon>Ornithorhynchidae</taxon>
        <taxon>Ornithorhynchus</taxon>
    </lineage>
</organism>
<dbReference type="PANTHER" id="PTHR10981:SF0">
    <property type="entry name" value="BATTENIN"/>
    <property type="match status" value="1"/>
</dbReference>
<sequence length="199" mass="21148">METSANTWRGLLDSDGEETLPHNRPPPTGDQNTHWRNKMGFWILGLCNNFSYVVMLSAAHDILSQQRASRNHSHVEPVTPAPHSNSSSRFDCNPVSTAVSVSPSPSPPVPFSDVPGSCGGWVGVIFISSPQFSSEGGGEVGIFQSLELLPQIPKGLWEYLGVGVSHCLLAPGSASGGHSSHPLHQAVCTSRSSPDALQV</sequence>
<dbReference type="InterPro" id="IPR003492">
    <property type="entry name" value="Battenin_disease_Cln3"/>
</dbReference>